<reference evidence="4 5" key="1">
    <citation type="journal article" date="2018" name="Syst. Appl. Microbiol.">
        <title>Corynebacterium heidelbergense sp. nov., isolated from the preen glands of Egyptian geese (Alopochen aegyptiacus).</title>
        <authorList>
            <person name="Braun M.S."/>
            <person name="Wang E."/>
            <person name="Zimmermann S."/>
            <person name="Wink M."/>
        </authorList>
    </citation>
    <scope>NUCLEOTIDE SEQUENCE [LARGE SCALE GENOMIC DNA]</scope>
    <source>
        <strain evidence="4 5">647</strain>
    </source>
</reference>
<evidence type="ECO:0000313" key="4">
    <source>
        <dbReference type="EMBL" id="RAV31812.1"/>
    </source>
</evidence>
<protein>
    <submittedName>
        <fullName evidence="4">NADP-dependent oxidoreductase</fullName>
    </submittedName>
</protein>
<dbReference type="GO" id="GO:0016628">
    <property type="term" value="F:oxidoreductase activity, acting on the CH-CH group of donors, NAD or NADP as acceptor"/>
    <property type="evidence" value="ECO:0007669"/>
    <property type="project" value="InterPro"/>
</dbReference>
<dbReference type="EMBL" id="QHCV01000056">
    <property type="protein sequence ID" value="RAV31812.1"/>
    <property type="molecule type" value="Genomic_DNA"/>
</dbReference>
<name>A0A364V5A3_9CORY</name>
<dbReference type="Proteomes" id="UP000251577">
    <property type="component" value="Unassembled WGS sequence"/>
</dbReference>
<dbReference type="FunFam" id="3.40.50.720:FF:000121">
    <property type="entry name" value="Prostaglandin reductase 2"/>
    <property type="match status" value="1"/>
</dbReference>
<feature type="compositionally biased region" description="Polar residues" evidence="2">
    <location>
        <begin position="32"/>
        <end position="44"/>
    </location>
</feature>
<keyword evidence="5" id="KW-1185">Reference proteome</keyword>
<dbReference type="InterPro" id="IPR020843">
    <property type="entry name" value="ER"/>
</dbReference>
<dbReference type="AlphaFoldDB" id="A0A364V5A3"/>
<keyword evidence="1" id="KW-0560">Oxidoreductase</keyword>
<feature type="compositionally biased region" description="Polar residues" evidence="2">
    <location>
        <begin position="1"/>
        <end position="12"/>
    </location>
</feature>
<sequence length="376" mass="39760">MRNTHDSQSGSPESPIESAAGARGDGVDNIKDANSPSAGTTTTRIVLASRPHGEPTQDNFRTETANLQDPGEDEALLETLFLSLDPYMRGRMSDAESYADPVEIGDVVVGATVSRVLASGSPEFAEGDLVLGYGGWQTHSLEKTAHLRKLDKQAEVSPSTSLGVLGMPGFTAWAGMNNIGHPKEGETVVVAAATGPVGSMVGQVAKLAGARAVGIAGGPKKVEYLKELGFDAAIDHKAEDFEEQLAAATPDGIDVYYENVGGKVWEAVLPRLNTYARVPVCGLVSGYNSTELPEGPDRSGQLMGTILRKSLTIRGFIQTEYADQMGDFLEEMTPRVADGSVKFREDVVDGLDSAVDAFIGMLNGKNFGKLVVKVAD</sequence>
<evidence type="ECO:0000256" key="2">
    <source>
        <dbReference type="SAM" id="MobiDB-lite"/>
    </source>
</evidence>
<evidence type="ECO:0000259" key="3">
    <source>
        <dbReference type="SMART" id="SM00829"/>
    </source>
</evidence>
<dbReference type="InterPro" id="IPR036291">
    <property type="entry name" value="NAD(P)-bd_dom_sf"/>
</dbReference>
<dbReference type="Gene3D" id="3.40.50.720">
    <property type="entry name" value="NAD(P)-binding Rossmann-like Domain"/>
    <property type="match status" value="1"/>
</dbReference>
<feature type="region of interest" description="Disordered" evidence="2">
    <location>
        <begin position="1"/>
        <end position="60"/>
    </location>
</feature>
<dbReference type="SUPFAM" id="SSF51735">
    <property type="entry name" value="NAD(P)-binding Rossmann-fold domains"/>
    <property type="match status" value="1"/>
</dbReference>
<evidence type="ECO:0000313" key="5">
    <source>
        <dbReference type="Proteomes" id="UP000251577"/>
    </source>
</evidence>
<dbReference type="Pfam" id="PF00107">
    <property type="entry name" value="ADH_zinc_N"/>
    <property type="match status" value="1"/>
</dbReference>
<dbReference type="RefSeq" id="WP_113630935.1">
    <property type="nucleotide sequence ID" value="NZ_QHCV01000056.1"/>
</dbReference>
<organism evidence="4 5">
    <name type="scientific">Corynebacterium heidelbergense</name>
    <dbReference type="NCBI Taxonomy" id="2055947"/>
    <lineage>
        <taxon>Bacteria</taxon>
        <taxon>Bacillati</taxon>
        <taxon>Actinomycetota</taxon>
        <taxon>Actinomycetes</taxon>
        <taxon>Mycobacteriales</taxon>
        <taxon>Corynebacteriaceae</taxon>
        <taxon>Corynebacterium</taxon>
    </lineage>
</organism>
<dbReference type="SMART" id="SM00829">
    <property type="entry name" value="PKS_ER"/>
    <property type="match status" value="1"/>
</dbReference>
<dbReference type="SUPFAM" id="SSF50129">
    <property type="entry name" value="GroES-like"/>
    <property type="match status" value="1"/>
</dbReference>
<dbReference type="PANTHER" id="PTHR43205">
    <property type="entry name" value="PROSTAGLANDIN REDUCTASE"/>
    <property type="match status" value="1"/>
</dbReference>
<dbReference type="InterPro" id="IPR011032">
    <property type="entry name" value="GroES-like_sf"/>
</dbReference>
<comment type="caution">
    <text evidence="4">The sequence shown here is derived from an EMBL/GenBank/DDBJ whole genome shotgun (WGS) entry which is preliminary data.</text>
</comment>
<gene>
    <name evidence="4" type="ORF">DLJ54_06395</name>
</gene>
<feature type="domain" description="Enoyl reductase (ER)" evidence="3">
    <location>
        <begin position="56"/>
        <end position="372"/>
    </location>
</feature>
<dbReference type="Gene3D" id="3.90.180.10">
    <property type="entry name" value="Medium-chain alcohol dehydrogenases, catalytic domain"/>
    <property type="match status" value="1"/>
</dbReference>
<dbReference type="InterPro" id="IPR041694">
    <property type="entry name" value="ADH_N_2"/>
</dbReference>
<dbReference type="Pfam" id="PF16884">
    <property type="entry name" value="ADH_N_2"/>
    <property type="match status" value="1"/>
</dbReference>
<dbReference type="InterPro" id="IPR013149">
    <property type="entry name" value="ADH-like_C"/>
</dbReference>
<dbReference type="CDD" id="cd05288">
    <property type="entry name" value="PGDH"/>
    <property type="match status" value="1"/>
</dbReference>
<dbReference type="PANTHER" id="PTHR43205:SF7">
    <property type="entry name" value="PROSTAGLANDIN REDUCTASE 1"/>
    <property type="match status" value="1"/>
</dbReference>
<evidence type="ECO:0000256" key="1">
    <source>
        <dbReference type="ARBA" id="ARBA00023002"/>
    </source>
</evidence>
<dbReference type="InterPro" id="IPR045010">
    <property type="entry name" value="MDR_fam"/>
</dbReference>
<accession>A0A364V5A3</accession>
<proteinExistence type="predicted"/>